<accession>A0A4Y6UXR7</accession>
<keyword evidence="6" id="KW-1185">Reference proteome</keyword>
<dbReference type="PANTHER" id="PTHR44846:SF1">
    <property type="entry name" value="MANNOSYL-D-GLYCERATE TRANSPORT_METABOLISM SYSTEM REPRESSOR MNGR-RELATED"/>
    <property type="match status" value="1"/>
</dbReference>
<dbReference type="GO" id="GO:0003677">
    <property type="term" value="F:DNA binding"/>
    <property type="evidence" value="ECO:0007669"/>
    <property type="project" value="UniProtKB-KW"/>
</dbReference>
<proteinExistence type="predicted"/>
<dbReference type="SUPFAM" id="SSF46785">
    <property type="entry name" value="Winged helix' DNA-binding domain"/>
    <property type="match status" value="1"/>
</dbReference>
<sequence>MATSRTKQPLYLKIHGILKDRILHGQYPLDAYLPPEPKLEEEFGVSKITVRGAVKLLVQEGYVETSSGKGTRVVRNTSTSKRFTWKRFTEILVEEGHRIDKKVLGAAIVPTGSDERLRDLFGASCLRIERLYSLDDAPYIHYTHYLPAHAEDDPAQPALEGQSLYGWLEEQGIAIARMRDEFSVGSPGAAAAESLGVEKDAVLLKRVRLAHDETGRAAEYSEGFYRDGMHPYVVYYEV</sequence>
<dbReference type="PANTHER" id="PTHR44846">
    <property type="entry name" value="MANNOSYL-D-GLYCERATE TRANSPORT/METABOLISM SYSTEM REPRESSOR MNGR-RELATED"/>
    <property type="match status" value="1"/>
</dbReference>
<keyword evidence="2" id="KW-0238">DNA-binding</keyword>
<keyword evidence="3" id="KW-0804">Transcription</keyword>
<evidence type="ECO:0000256" key="2">
    <source>
        <dbReference type="ARBA" id="ARBA00023125"/>
    </source>
</evidence>
<dbReference type="AlphaFoldDB" id="A0A4Y6UXR7"/>
<dbReference type="InterPro" id="IPR000524">
    <property type="entry name" value="Tscrpt_reg_HTH_GntR"/>
</dbReference>
<dbReference type="Proteomes" id="UP000316968">
    <property type="component" value="Chromosome"/>
</dbReference>
<reference evidence="5 6" key="1">
    <citation type="submission" date="2019-06" db="EMBL/GenBank/DDBJ databases">
        <title>Saccharibacillus brassicae sp. nov., an endophytic bacterium isolated from Chinese cabbage seeds (Brassica pekinensis).</title>
        <authorList>
            <person name="Jiang L."/>
            <person name="Lee J."/>
            <person name="Kim S.W."/>
        </authorList>
    </citation>
    <scope>NUCLEOTIDE SEQUENCE [LARGE SCALE GENOMIC DNA]</scope>
    <source>
        <strain evidence="6">KCTC 43072 / ATSA2</strain>
    </source>
</reference>
<evidence type="ECO:0000313" key="5">
    <source>
        <dbReference type="EMBL" id="QDH21328.1"/>
    </source>
</evidence>
<dbReference type="OrthoDB" id="457376at2"/>
<feature type="domain" description="HTH gntR-type" evidence="4">
    <location>
        <begin position="8"/>
        <end position="76"/>
    </location>
</feature>
<evidence type="ECO:0000256" key="1">
    <source>
        <dbReference type="ARBA" id="ARBA00023015"/>
    </source>
</evidence>
<keyword evidence="1" id="KW-0805">Transcription regulation</keyword>
<gene>
    <name evidence="5" type="ORF">FFV09_10995</name>
</gene>
<dbReference type="InterPro" id="IPR050679">
    <property type="entry name" value="Bact_HTH_transcr_reg"/>
</dbReference>
<dbReference type="InterPro" id="IPR036388">
    <property type="entry name" value="WH-like_DNA-bd_sf"/>
</dbReference>
<protein>
    <submittedName>
        <fullName evidence="5">GntR family transcriptional regulator</fullName>
    </submittedName>
</protein>
<dbReference type="InterPro" id="IPR036390">
    <property type="entry name" value="WH_DNA-bd_sf"/>
</dbReference>
<dbReference type="KEGG" id="saca:FFV09_10995"/>
<dbReference type="Pfam" id="PF00392">
    <property type="entry name" value="GntR"/>
    <property type="match status" value="1"/>
</dbReference>
<dbReference type="Pfam" id="PF07702">
    <property type="entry name" value="UTRA"/>
    <property type="match status" value="1"/>
</dbReference>
<dbReference type="PROSITE" id="PS50949">
    <property type="entry name" value="HTH_GNTR"/>
    <property type="match status" value="1"/>
</dbReference>
<dbReference type="SMART" id="SM00866">
    <property type="entry name" value="UTRA"/>
    <property type="match status" value="1"/>
</dbReference>
<dbReference type="InterPro" id="IPR011663">
    <property type="entry name" value="UTRA"/>
</dbReference>
<dbReference type="GO" id="GO:0045892">
    <property type="term" value="P:negative regulation of DNA-templated transcription"/>
    <property type="evidence" value="ECO:0007669"/>
    <property type="project" value="TreeGrafter"/>
</dbReference>
<dbReference type="CDD" id="cd07377">
    <property type="entry name" value="WHTH_GntR"/>
    <property type="match status" value="1"/>
</dbReference>
<evidence type="ECO:0000313" key="6">
    <source>
        <dbReference type="Proteomes" id="UP000316968"/>
    </source>
</evidence>
<dbReference type="RefSeq" id="WP_141447873.1">
    <property type="nucleotide sequence ID" value="NZ_CP041217.1"/>
</dbReference>
<evidence type="ECO:0000256" key="3">
    <source>
        <dbReference type="ARBA" id="ARBA00023163"/>
    </source>
</evidence>
<dbReference type="Gene3D" id="1.10.10.10">
    <property type="entry name" value="Winged helix-like DNA-binding domain superfamily/Winged helix DNA-binding domain"/>
    <property type="match status" value="1"/>
</dbReference>
<dbReference type="SMART" id="SM00345">
    <property type="entry name" value="HTH_GNTR"/>
    <property type="match status" value="1"/>
</dbReference>
<dbReference type="SUPFAM" id="SSF64288">
    <property type="entry name" value="Chorismate lyase-like"/>
    <property type="match status" value="1"/>
</dbReference>
<evidence type="ECO:0000259" key="4">
    <source>
        <dbReference type="PROSITE" id="PS50949"/>
    </source>
</evidence>
<dbReference type="PRINTS" id="PR00035">
    <property type="entry name" value="HTHGNTR"/>
</dbReference>
<name>A0A4Y6UXR7_SACBS</name>
<dbReference type="EMBL" id="CP041217">
    <property type="protein sequence ID" value="QDH21328.1"/>
    <property type="molecule type" value="Genomic_DNA"/>
</dbReference>
<dbReference type="InterPro" id="IPR028978">
    <property type="entry name" value="Chorismate_lyase_/UTRA_dom_sf"/>
</dbReference>
<dbReference type="GO" id="GO:0003700">
    <property type="term" value="F:DNA-binding transcription factor activity"/>
    <property type="evidence" value="ECO:0007669"/>
    <property type="project" value="InterPro"/>
</dbReference>
<organism evidence="5 6">
    <name type="scientific">Saccharibacillus brassicae</name>
    <dbReference type="NCBI Taxonomy" id="2583377"/>
    <lineage>
        <taxon>Bacteria</taxon>
        <taxon>Bacillati</taxon>
        <taxon>Bacillota</taxon>
        <taxon>Bacilli</taxon>
        <taxon>Bacillales</taxon>
        <taxon>Paenibacillaceae</taxon>
        <taxon>Saccharibacillus</taxon>
    </lineage>
</organism>
<dbReference type="Gene3D" id="3.40.1410.10">
    <property type="entry name" value="Chorismate lyase-like"/>
    <property type="match status" value="1"/>
</dbReference>